<dbReference type="CDD" id="cd14254">
    <property type="entry name" value="Dockerin_II"/>
    <property type="match status" value="1"/>
</dbReference>
<dbReference type="InterPro" id="IPR008965">
    <property type="entry name" value="CBM2/CBM3_carb-bd_dom_sf"/>
</dbReference>
<feature type="domain" description="Cohesin" evidence="1">
    <location>
        <begin position="215"/>
        <end position="304"/>
    </location>
</feature>
<name>A0A382J740_9ZZZZ</name>
<accession>A0A382J740</accession>
<dbReference type="InterPro" id="IPR002102">
    <property type="entry name" value="Cohesin_dom"/>
</dbReference>
<dbReference type="Gene3D" id="2.60.40.680">
    <property type="match status" value="1"/>
</dbReference>
<reference evidence="2" key="1">
    <citation type="submission" date="2018-05" db="EMBL/GenBank/DDBJ databases">
        <authorList>
            <person name="Lanie J.A."/>
            <person name="Ng W.-L."/>
            <person name="Kazmierczak K.M."/>
            <person name="Andrzejewski T.M."/>
            <person name="Davidsen T.M."/>
            <person name="Wayne K.J."/>
            <person name="Tettelin H."/>
            <person name="Glass J.I."/>
            <person name="Rusch D."/>
            <person name="Podicherti R."/>
            <person name="Tsui H.-C.T."/>
            <person name="Winkler M.E."/>
        </authorList>
    </citation>
    <scope>NUCLEOTIDE SEQUENCE</scope>
</reference>
<dbReference type="SUPFAM" id="SSF49384">
    <property type="entry name" value="Carbohydrate-binding domain"/>
    <property type="match status" value="1"/>
</dbReference>
<protein>
    <recommendedName>
        <fullName evidence="1">Cohesin domain-containing protein</fullName>
    </recommendedName>
</protein>
<sequence length="350" mass="38253">ITASSKSISKDSTMYAAVSIENLIDSDVPGFAGSIGGTIYRFSAVSQDGSAFKSKFAKSAKVTIPYPSFESSDDLSVYALSNGKWKLKKVSKVDKKRKTFTMSTRYFETYRLVETAAQANSWDVNRDEAVDILDLVRVSNAFGDKGLDAYADVDRSGAIDILDLTLVAKHFGERYDSVAGAPVIKFVTPRADISMSIETIEAVSSLAQVSLSINVALNERLKGFQFDLKYDPNLLDVIGVEEGNVFQGSSFWVEPRLLDGRIEKIASVEIGGSDESFTATTAKMATVTFQPKVDINHALESIHLENLKLSDSKASLIPVRIKSIDNLNRLVDSNLSFALGQNFPNPFNPE</sequence>
<dbReference type="InterPro" id="IPR036439">
    <property type="entry name" value="Dockerin_dom_sf"/>
</dbReference>
<evidence type="ECO:0000259" key="1">
    <source>
        <dbReference type="Pfam" id="PF00963"/>
    </source>
</evidence>
<dbReference type="GO" id="GO:0000272">
    <property type="term" value="P:polysaccharide catabolic process"/>
    <property type="evidence" value="ECO:0007669"/>
    <property type="project" value="InterPro"/>
</dbReference>
<dbReference type="CDD" id="cd08547">
    <property type="entry name" value="Type_II_cohesin"/>
    <property type="match status" value="1"/>
</dbReference>
<gene>
    <name evidence="2" type="ORF">METZ01_LOCUS260293</name>
</gene>
<dbReference type="Pfam" id="PF00404">
    <property type="entry name" value="Dockerin_1"/>
    <property type="match status" value="1"/>
</dbReference>
<dbReference type="AlphaFoldDB" id="A0A382J740"/>
<feature type="non-terminal residue" evidence="2">
    <location>
        <position position="1"/>
    </location>
</feature>
<dbReference type="GO" id="GO:0030246">
    <property type="term" value="F:carbohydrate binding"/>
    <property type="evidence" value="ECO:0007669"/>
    <property type="project" value="InterPro"/>
</dbReference>
<dbReference type="Gene3D" id="1.10.1330.10">
    <property type="entry name" value="Dockerin domain"/>
    <property type="match status" value="1"/>
</dbReference>
<dbReference type="SUPFAM" id="SSF63446">
    <property type="entry name" value="Type I dockerin domain"/>
    <property type="match status" value="1"/>
</dbReference>
<dbReference type="EMBL" id="UINC01072063">
    <property type="protein sequence ID" value="SVC07439.1"/>
    <property type="molecule type" value="Genomic_DNA"/>
</dbReference>
<organism evidence="2">
    <name type="scientific">marine metagenome</name>
    <dbReference type="NCBI Taxonomy" id="408172"/>
    <lineage>
        <taxon>unclassified sequences</taxon>
        <taxon>metagenomes</taxon>
        <taxon>ecological metagenomes</taxon>
    </lineage>
</organism>
<dbReference type="InterPro" id="IPR002105">
    <property type="entry name" value="Dockerin_1_rpt"/>
</dbReference>
<feature type="non-terminal residue" evidence="2">
    <location>
        <position position="350"/>
    </location>
</feature>
<dbReference type="GO" id="GO:0004553">
    <property type="term" value="F:hydrolase activity, hydrolyzing O-glycosyl compounds"/>
    <property type="evidence" value="ECO:0007669"/>
    <property type="project" value="InterPro"/>
</dbReference>
<dbReference type="InterPro" id="IPR018247">
    <property type="entry name" value="EF_Hand_1_Ca_BS"/>
</dbReference>
<dbReference type="PROSITE" id="PS00018">
    <property type="entry name" value="EF_HAND_1"/>
    <property type="match status" value="1"/>
</dbReference>
<evidence type="ECO:0000313" key="2">
    <source>
        <dbReference type="EMBL" id="SVC07439.1"/>
    </source>
</evidence>
<proteinExistence type="predicted"/>
<dbReference type="Pfam" id="PF00963">
    <property type="entry name" value="Cohesin"/>
    <property type="match status" value="1"/>
</dbReference>